<evidence type="ECO:0000313" key="2">
    <source>
        <dbReference type="Proteomes" id="UP000012159"/>
    </source>
</evidence>
<evidence type="ECO:0000313" key="1">
    <source>
        <dbReference type="EMBL" id="EMO63248.1"/>
    </source>
</evidence>
<reference evidence="1 2" key="1">
    <citation type="submission" date="2013-01" db="EMBL/GenBank/DDBJ databases">
        <authorList>
            <person name="Harkins D.M."/>
            <person name="Durkin A.S."/>
            <person name="Brinkac L.M."/>
            <person name="Haft D.H."/>
            <person name="Selengut J.D."/>
            <person name="Sanka R."/>
            <person name="DePew J."/>
            <person name="Purushe J."/>
            <person name="Picardeau M."/>
            <person name="Werts C."/>
            <person name="Goarant C."/>
            <person name="Vinetz J.M."/>
            <person name="Sutton G.G."/>
            <person name="Nierman W.C."/>
            <person name="Fouts D.E."/>
        </authorList>
    </citation>
    <scope>NUCLEOTIDE SEQUENCE [LARGE SCALE GENOMIC DNA]</scope>
    <source>
        <strain evidence="1 2">200901868</strain>
    </source>
</reference>
<comment type="caution">
    <text evidence="1">The sequence shown here is derived from an EMBL/GenBank/DDBJ whole genome shotgun (WGS) entry which is preliminary data.</text>
</comment>
<gene>
    <name evidence="1" type="ORF">LEP1GSC133_2257</name>
</gene>
<name>M6WNA0_LEPBO</name>
<sequence>MPSTKQQAINLIESLPDDTSFDDIMEELFFSKKVQQGLTELDNNKAISHAQNLINYGIIYGGLPKAEISETFISLITFPF</sequence>
<dbReference type="AlphaFoldDB" id="M6WNA0"/>
<organism evidence="1 2">
    <name type="scientific">Leptospira borgpetersenii serovar Pomona str. 200901868</name>
    <dbReference type="NCBI Taxonomy" id="1192866"/>
    <lineage>
        <taxon>Bacteria</taxon>
        <taxon>Pseudomonadati</taxon>
        <taxon>Spirochaetota</taxon>
        <taxon>Spirochaetia</taxon>
        <taxon>Leptospirales</taxon>
        <taxon>Leptospiraceae</taxon>
        <taxon>Leptospira</taxon>
    </lineage>
</organism>
<proteinExistence type="predicted"/>
<protein>
    <submittedName>
        <fullName evidence="1">Uncharacterized protein</fullName>
    </submittedName>
</protein>
<dbReference type="Proteomes" id="UP000012159">
    <property type="component" value="Unassembled WGS sequence"/>
</dbReference>
<dbReference type="EMBL" id="AKWF02000057">
    <property type="protein sequence ID" value="EMO63248.1"/>
    <property type="molecule type" value="Genomic_DNA"/>
</dbReference>
<accession>M6WNA0</accession>